<evidence type="ECO:0000259" key="3">
    <source>
        <dbReference type="Pfam" id="PF21059"/>
    </source>
</evidence>
<dbReference type="CDD" id="cd18492">
    <property type="entry name" value="BACK_BTBD16"/>
    <property type="match status" value="1"/>
</dbReference>
<dbReference type="InterPro" id="IPR011705">
    <property type="entry name" value="BACK"/>
</dbReference>
<comment type="caution">
    <text evidence="5">The sequence shown here is derived from an EMBL/GenBank/DDBJ whole genome shotgun (WGS) entry which is preliminary data.</text>
</comment>
<dbReference type="Pfam" id="PF21059">
    <property type="entry name" value="BTBD16_C"/>
    <property type="match status" value="1"/>
</dbReference>
<dbReference type="Pfam" id="PF07707">
    <property type="entry name" value="BACK"/>
    <property type="match status" value="1"/>
</dbReference>
<gene>
    <name evidence="5" type="ORF">GSLYS_00020209001</name>
</gene>
<keyword evidence="6" id="KW-1185">Reference proteome</keyword>
<evidence type="ECO:0000313" key="6">
    <source>
        <dbReference type="Proteomes" id="UP001497497"/>
    </source>
</evidence>
<dbReference type="Pfam" id="PF23998">
    <property type="entry name" value="BTB_BTBDG"/>
    <property type="match status" value="1"/>
</dbReference>
<dbReference type="InterPro" id="IPR056426">
    <property type="entry name" value="BTB_BTBDG"/>
</dbReference>
<sequence length="569" mass="64499">MPDSLYSDMLGTTQALKAINMPFNQVLAHQITGMYPTCNRNLMYCKDFAFMNERQWSLLKKTSKPITKAEDAEVQSMGTSQSFHFSLNVSLPSSSQPKRPTSKEKCLYKSSTNMSTLRPDVLLKALGMEWELDSLSFHKSDVLFDLLNSTLDLNTNNSDITPQDQDNVKSIEPTKMDGAQPSNNSIEIDLTEITKPRAVAKKGDITVIDLLIDDPYVTQRAMTTVLSHLYREDVDIDSRDAAGVFATSMALGFKQLKESCKLVMLNSISYKTVCHYYSVASKFDEEDVVKVCEHWLELNLIQDLSKRIQLRDLSNELLENTLNSDRLFVPSEYSVYKTVSSWLFLQLNPQLQVMPSYTVVISYFNSMPKSSSFLDSEYGQVYNFLFSSIRLHGITDSKDIQDIQMMNILPQSSIVELLSQQITALQCGGDMMGLKQFNTAAVRHGFVLCDVSSHSEVLSLYGFHFELKAKRKDYESCTFQFYFKRLKPNDPILGFQSCERNTFSLRSEREVRYCVTVQYDLNGIQFMESSGVLSSKFGLGRTTSKSKILSVDIQTTPVYISYALQLPPS</sequence>
<evidence type="ECO:0000256" key="1">
    <source>
        <dbReference type="ARBA" id="ARBA00016271"/>
    </source>
</evidence>
<dbReference type="InterPro" id="IPR048859">
    <property type="entry name" value="BTBD16_C"/>
</dbReference>
<evidence type="ECO:0000313" key="5">
    <source>
        <dbReference type="EMBL" id="CAL1546832.1"/>
    </source>
</evidence>
<feature type="domain" description="BTB/POZ" evidence="3">
    <location>
        <begin position="442"/>
        <end position="547"/>
    </location>
</feature>
<dbReference type="InterPro" id="IPR011333">
    <property type="entry name" value="SKP1/BTB/POZ_sf"/>
</dbReference>
<dbReference type="EMBL" id="CAXITT010000861">
    <property type="protein sequence ID" value="CAL1546832.1"/>
    <property type="molecule type" value="Genomic_DNA"/>
</dbReference>
<dbReference type="AlphaFoldDB" id="A0AAV2IM98"/>
<dbReference type="PANTHER" id="PTHR46843:SF1">
    <property type="entry name" value="BTB_POZ DOMAIN-CONTAINING PROTEIN 16"/>
    <property type="match status" value="1"/>
</dbReference>
<feature type="domain" description="BTBDG BTB/POZ" evidence="4">
    <location>
        <begin position="120"/>
        <end position="264"/>
    </location>
</feature>
<dbReference type="Proteomes" id="UP001497497">
    <property type="component" value="Unassembled WGS sequence"/>
</dbReference>
<reference evidence="5 6" key="1">
    <citation type="submission" date="2024-04" db="EMBL/GenBank/DDBJ databases">
        <authorList>
            <consortium name="Genoscope - CEA"/>
            <person name="William W."/>
        </authorList>
    </citation>
    <scope>NUCLEOTIDE SEQUENCE [LARGE SCALE GENOMIC DNA]</scope>
</reference>
<name>A0AAV2IM98_LYMST</name>
<feature type="domain" description="BACK" evidence="2">
    <location>
        <begin position="274"/>
        <end position="348"/>
    </location>
</feature>
<proteinExistence type="predicted"/>
<accession>A0AAV2IM98</accession>
<evidence type="ECO:0000259" key="2">
    <source>
        <dbReference type="Pfam" id="PF07707"/>
    </source>
</evidence>
<evidence type="ECO:0000259" key="4">
    <source>
        <dbReference type="Pfam" id="PF23998"/>
    </source>
</evidence>
<organism evidence="5 6">
    <name type="scientific">Lymnaea stagnalis</name>
    <name type="common">Great pond snail</name>
    <name type="synonym">Helix stagnalis</name>
    <dbReference type="NCBI Taxonomy" id="6523"/>
    <lineage>
        <taxon>Eukaryota</taxon>
        <taxon>Metazoa</taxon>
        <taxon>Spiralia</taxon>
        <taxon>Lophotrochozoa</taxon>
        <taxon>Mollusca</taxon>
        <taxon>Gastropoda</taxon>
        <taxon>Heterobranchia</taxon>
        <taxon>Euthyneura</taxon>
        <taxon>Panpulmonata</taxon>
        <taxon>Hygrophila</taxon>
        <taxon>Lymnaeoidea</taxon>
        <taxon>Lymnaeidae</taxon>
        <taxon>Lymnaea</taxon>
    </lineage>
</organism>
<protein>
    <recommendedName>
        <fullName evidence="1">BTB/POZ domain-containing protein 16</fullName>
    </recommendedName>
</protein>
<dbReference type="InterPro" id="IPR042833">
    <property type="entry name" value="BTBD16"/>
</dbReference>
<dbReference type="Gene3D" id="3.30.710.10">
    <property type="entry name" value="Potassium Channel Kv1.1, Chain A"/>
    <property type="match status" value="1"/>
</dbReference>
<dbReference type="PANTHER" id="PTHR46843">
    <property type="entry name" value="BTB/POZ DOMAIN-CONTAINING PROTEIN 16"/>
    <property type="match status" value="1"/>
</dbReference>